<dbReference type="EMBL" id="ARZY01000008">
    <property type="protein sequence ID" value="EWH10837.1"/>
    <property type="molecule type" value="Genomic_DNA"/>
</dbReference>
<dbReference type="RefSeq" id="WP_051479663.1">
    <property type="nucleotide sequence ID" value="NZ_ARZY01000008.1"/>
</dbReference>
<accession>W7QPC3</accession>
<evidence type="ECO:0000313" key="2">
    <source>
        <dbReference type="Proteomes" id="UP000019276"/>
    </source>
</evidence>
<dbReference type="InterPro" id="IPR018550">
    <property type="entry name" value="Lipid-A_deacylase-rel"/>
</dbReference>
<evidence type="ECO:0000313" key="1">
    <source>
        <dbReference type="EMBL" id="EWH10837.1"/>
    </source>
</evidence>
<sequence>MHLFHLNQAKALFPAILFTLSATHVYSRDNQSAGQVISFEYMMGTADMQGARFGYRPNTSHQLDIPWLGQTQIEYELAVHLFDLHGSADNEASYGAAVTPIFIKNLGTVAGKPLQLEFAIGLAYVHDRQFGGVDIGSYYQFEDRIGLTMQLDPASDSHLGIRYMHYSNGGLNTKNPGLDFLNLFYMRRF</sequence>
<organism evidence="1 2">
    <name type="scientific">Catenovulum agarivorans DS-2</name>
    <dbReference type="NCBI Taxonomy" id="1328313"/>
    <lineage>
        <taxon>Bacteria</taxon>
        <taxon>Pseudomonadati</taxon>
        <taxon>Pseudomonadota</taxon>
        <taxon>Gammaproteobacteria</taxon>
        <taxon>Alteromonadales</taxon>
        <taxon>Alteromonadaceae</taxon>
        <taxon>Catenovulum</taxon>
    </lineage>
</organism>
<protein>
    <submittedName>
        <fullName evidence="1">Lipid A 3-O-deacylase-like protein</fullName>
    </submittedName>
</protein>
<keyword evidence="2" id="KW-1185">Reference proteome</keyword>
<dbReference type="Proteomes" id="UP000019276">
    <property type="component" value="Unassembled WGS sequence"/>
</dbReference>
<proteinExistence type="predicted"/>
<dbReference type="Gene3D" id="2.40.160.20">
    <property type="match status" value="1"/>
</dbReference>
<dbReference type="eggNOG" id="COG3637">
    <property type="taxonomic scope" value="Bacteria"/>
</dbReference>
<dbReference type="STRING" id="1328313.DS2_06086"/>
<reference evidence="1 2" key="1">
    <citation type="journal article" date="2014" name="Genome Announc.">
        <title>Draft Genome Sequence of the Agar-Degrading Bacterium Catenovulum sp. Strain DS-2, Isolated from Intestines of Haliotis diversicolor.</title>
        <authorList>
            <person name="Shan D."/>
            <person name="Li X."/>
            <person name="Gu Z."/>
            <person name="Wei G."/>
            <person name="Gao Z."/>
            <person name="Shao Z."/>
        </authorList>
    </citation>
    <scope>NUCLEOTIDE SEQUENCE [LARGE SCALE GENOMIC DNA]</scope>
    <source>
        <strain evidence="1 2">DS-2</strain>
    </source>
</reference>
<comment type="caution">
    <text evidence="1">The sequence shown here is derived from an EMBL/GenBank/DDBJ whole genome shotgun (WGS) entry which is preliminary data.</text>
</comment>
<dbReference type="Pfam" id="PF09411">
    <property type="entry name" value="PagL"/>
    <property type="match status" value="1"/>
</dbReference>
<gene>
    <name evidence="1" type="ORF">DS2_06086</name>
</gene>
<dbReference type="AlphaFoldDB" id="W7QPC3"/>
<name>W7QPC3_9ALTE</name>
<dbReference type="OrthoDB" id="9797122at2"/>